<accession>A0ABP8WCC1</accession>
<feature type="domain" description="Epoxide hydrolase N-terminal" evidence="4">
    <location>
        <begin position="13"/>
        <end position="113"/>
    </location>
</feature>
<dbReference type="InterPro" id="IPR010497">
    <property type="entry name" value="Epoxide_hydro_N"/>
</dbReference>
<evidence type="ECO:0000259" key="4">
    <source>
        <dbReference type="Pfam" id="PF06441"/>
    </source>
</evidence>
<keyword evidence="2" id="KW-0058">Aromatic hydrocarbons catabolism</keyword>
<keyword evidence="6" id="KW-1185">Reference proteome</keyword>
<dbReference type="SUPFAM" id="SSF53474">
    <property type="entry name" value="alpha/beta-Hydrolases"/>
    <property type="match status" value="1"/>
</dbReference>
<evidence type="ECO:0000313" key="5">
    <source>
        <dbReference type="EMBL" id="GAA4685986.1"/>
    </source>
</evidence>
<dbReference type="PRINTS" id="PR00412">
    <property type="entry name" value="EPOXHYDRLASE"/>
</dbReference>
<dbReference type="Proteomes" id="UP001501295">
    <property type="component" value="Unassembled WGS sequence"/>
</dbReference>
<sequence>MNRVSRSAAPDRFEDEALVDLLRRLRSYRRVSLPSDRGWDLGTDGDYLAELVRYWADEYDWRTHEGRIRDLPWEIGGAAPHALRVVHQRATIGPGTSAPVLLLHGWPDSVLRFERLLPRLRDLDVVVPALPGFPFALPIAEGGLSAAAMADAVADMMLDLGHVRYVVSAGDVGCDVAEALAAKYPDNVVALHLADVSQYHFLTDLPDDLSAAEQRYVERGHRWQAAEGGYMHEQSTRPQTLAVGLNDSPSGLAAWLIEKLRAWTDSDGDIETVFSKDELLTWVMAYWTTGSIGTSFTPYAKKSDKRSRPTAPTVFTMFPKDLVNAPEEFARRLFATHTWLEFAKGGHFAAWEVPEDYETGIRLAVDLAAKVAPDAATDPAG</sequence>
<comment type="caution">
    <text evidence="5">The sequence shown here is derived from an EMBL/GenBank/DDBJ whole genome shotgun (WGS) entry which is preliminary data.</text>
</comment>
<dbReference type="PANTHER" id="PTHR21661">
    <property type="entry name" value="EPOXIDE HYDROLASE 1-RELATED"/>
    <property type="match status" value="1"/>
</dbReference>
<dbReference type="Gene3D" id="3.40.50.1820">
    <property type="entry name" value="alpha/beta hydrolase"/>
    <property type="match status" value="1"/>
</dbReference>
<evidence type="ECO:0000313" key="6">
    <source>
        <dbReference type="Proteomes" id="UP001501295"/>
    </source>
</evidence>
<evidence type="ECO:0000256" key="1">
    <source>
        <dbReference type="ARBA" id="ARBA00010088"/>
    </source>
</evidence>
<dbReference type="InterPro" id="IPR029058">
    <property type="entry name" value="AB_hydrolase_fold"/>
</dbReference>
<proteinExistence type="inferred from homology"/>
<name>A0ABP8WCC1_9MICO</name>
<reference evidence="6" key="1">
    <citation type="journal article" date="2019" name="Int. J. Syst. Evol. Microbiol.">
        <title>The Global Catalogue of Microorganisms (GCM) 10K type strain sequencing project: providing services to taxonomists for standard genome sequencing and annotation.</title>
        <authorList>
            <consortium name="The Broad Institute Genomics Platform"/>
            <consortium name="The Broad Institute Genome Sequencing Center for Infectious Disease"/>
            <person name="Wu L."/>
            <person name="Ma J."/>
        </authorList>
    </citation>
    <scope>NUCLEOTIDE SEQUENCE [LARGE SCALE GENOMIC DNA]</scope>
    <source>
        <strain evidence="6">JCM 18956</strain>
    </source>
</reference>
<comment type="similarity">
    <text evidence="1">Belongs to the peptidase S33 family.</text>
</comment>
<dbReference type="RefSeq" id="WP_345377297.1">
    <property type="nucleotide sequence ID" value="NZ_BAABLM010000012.1"/>
</dbReference>
<gene>
    <name evidence="5" type="ORF">GCM10025780_35650</name>
</gene>
<dbReference type="Pfam" id="PF06441">
    <property type="entry name" value="EHN"/>
    <property type="match status" value="1"/>
</dbReference>
<keyword evidence="3 5" id="KW-0378">Hydrolase</keyword>
<protein>
    <submittedName>
        <fullName evidence="5">Epoxide hydrolase</fullName>
    </submittedName>
</protein>
<dbReference type="EMBL" id="BAABLM010000012">
    <property type="protein sequence ID" value="GAA4685986.1"/>
    <property type="molecule type" value="Genomic_DNA"/>
</dbReference>
<dbReference type="InterPro" id="IPR016292">
    <property type="entry name" value="Epoxide_hydrolase"/>
</dbReference>
<dbReference type="InterPro" id="IPR000639">
    <property type="entry name" value="Epox_hydrolase-like"/>
</dbReference>
<evidence type="ECO:0000256" key="2">
    <source>
        <dbReference type="ARBA" id="ARBA00022797"/>
    </source>
</evidence>
<dbReference type="GO" id="GO:0016787">
    <property type="term" value="F:hydrolase activity"/>
    <property type="evidence" value="ECO:0007669"/>
    <property type="project" value="UniProtKB-KW"/>
</dbReference>
<organism evidence="5 6">
    <name type="scientific">Frondihabitans cladoniiphilus</name>
    <dbReference type="NCBI Taxonomy" id="715785"/>
    <lineage>
        <taxon>Bacteria</taxon>
        <taxon>Bacillati</taxon>
        <taxon>Actinomycetota</taxon>
        <taxon>Actinomycetes</taxon>
        <taxon>Micrococcales</taxon>
        <taxon>Microbacteriaceae</taxon>
        <taxon>Frondihabitans</taxon>
    </lineage>
</organism>
<evidence type="ECO:0000256" key="3">
    <source>
        <dbReference type="ARBA" id="ARBA00022801"/>
    </source>
</evidence>
<dbReference type="PIRSF" id="PIRSF001112">
    <property type="entry name" value="Epoxide_hydrolase"/>
    <property type="match status" value="1"/>
</dbReference>
<dbReference type="PANTHER" id="PTHR21661:SF35">
    <property type="entry name" value="EPOXIDE HYDROLASE"/>
    <property type="match status" value="1"/>
</dbReference>